<dbReference type="PANTHER" id="PTHR10039">
    <property type="entry name" value="AMELOGENIN"/>
    <property type="match status" value="1"/>
</dbReference>
<evidence type="ECO:0000256" key="1">
    <source>
        <dbReference type="ARBA" id="ARBA00022737"/>
    </source>
</evidence>
<dbReference type="Pfam" id="PF24883">
    <property type="entry name" value="NPHP3_N"/>
    <property type="match status" value="1"/>
</dbReference>
<organism evidence="3 4">
    <name type="scientific">Thelonectria olida</name>
    <dbReference type="NCBI Taxonomy" id="1576542"/>
    <lineage>
        <taxon>Eukaryota</taxon>
        <taxon>Fungi</taxon>
        <taxon>Dikarya</taxon>
        <taxon>Ascomycota</taxon>
        <taxon>Pezizomycotina</taxon>
        <taxon>Sordariomycetes</taxon>
        <taxon>Hypocreomycetidae</taxon>
        <taxon>Hypocreales</taxon>
        <taxon>Nectriaceae</taxon>
        <taxon>Thelonectria</taxon>
    </lineage>
</organism>
<sequence length="909" mass="103781">MAEVGTLIAIVQLADRVIGLCVYWIEGVRDAPADLRSILLETSMLQTIFKHIEFLISCDNTVSAAFSNLSKPDGPLEHCHRILTSLIDLFPDGGMPTRHASSSAREKVTAMAARLAWPFKEPKARKLLEELGRYKTAITLAITAESTQDIKTIKEKAIGMYDMLTESQRNEFCRWLQSTDPSPLHNRSRKLVEDGTCNWMLRLPEWADWLAATYRCLWIHGIPGAGKTVLASYLVDTVASHCHDELGPKCAALYYYCYFGHNQDESAPLLRWLVTQLCRRAEAVPAETYAIFKQRCEPSLPKLLNALATILDGFQTIYVIVDAVDESKPRDDLLKTLRDLGTDPRFSKIQLLVTSREYLDIERVFEEISKPVSMSNSFIELDILLYVRSSLRNNPKFKRWNSQLRGEVETILSTRAKGMFRWVVCQLDRLQRLKGESRIIKHALATLPRTLDETYERIFLEISDEERSFVRQCLRWIHFHNEQYDNNIPCAILLQALEFSNDEQREPKDECPYDEQDLKEICGCLVHVSPGYGFKIHDQGDELIHEAIPVVSFAHYTVREFLDSDRISTSAVAFFMLEKQIELDIQRRIFLTALEFRASNFENLSLEDDSEDLKVNVFRNLTGNFRSYCVVSAIFSISSHPSEIISYQDLNDHLFDMLNPLGAHAGPILQFLYLCQLHWRSTDKPSRTLECAMVLFSILVLADNFEPLAKGLFQKMKQSLDFVHTPLHFGMELEDADNNITWCEFNGRMVEFFAQAPGGYGMGERLEFILDQGTTLHNPTAVLYSYVGRCRRDQDHEDRCDRDPRLLNRILELGCDPNGAEYAITPLQIAVAAFDFVEVETLLRAGADPNRLGDPDGVRWSGIFGNFYHLEGMSALFICQDGSRKVHSEDERQMLEALLLQHGAESFAT</sequence>
<comment type="caution">
    <text evidence="3">The sequence shown here is derived from an EMBL/GenBank/DDBJ whole genome shotgun (WGS) entry which is preliminary data.</text>
</comment>
<reference evidence="3 4" key="1">
    <citation type="journal article" date="2021" name="Nat. Commun.">
        <title>Genetic determinants of endophytism in the Arabidopsis root mycobiome.</title>
        <authorList>
            <person name="Mesny F."/>
            <person name="Miyauchi S."/>
            <person name="Thiergart T."/>
            <person name="Pickel B."/>
            <person name="Atanasova L."/>
            <person name="Karlsson M."/>
            <person name="Huettel B."/>
            <person name="Barry K.W."/>
            <person name="Haridas S."/>
            <person name="Chen C."/>
            <person name="Bauer D."/>
            <person name="Andreopoulos W."/>
            <person name="Pangilinan J."/>
            <person name="LaButti K."/>
            <person name="Riley R."/>
            <person name="Lipzen A."/>
            <person name="Clum A."/>
            <person name="Drula E."/>
            <person name="Henrissat B."/>
            <person name="Kohler A."/>
            <person name="Grigoriev I.V."/>
            <person name="Martin F.M."/>
            <person name="Hacquard S."/>
        </authorList>
    </citation>
    <scope>NUCLEOTIDE SEQUENCE [LARGE SCALE GENOMIC DNA]</scope>
    <source>
        <strain evidence="3 4">MPI-CAGE-CH-0241</strain>
    </source>
</reference>
<gene>
    <name evidence="3" type="ORF">B0T10DRAFT_519626</name>
</gene>
<keyword evidence="4" id="KW-1185">Reference proteome</keyword>
<dbReference type="AlphaFoldDB" id="A0A9P9AK01"/>
<name>A0A9P9AK01_9HYPO</name>
<evidence type="ECO:0000259" key="2">
    <source>
        <dbReference type="PROSITE" id="PS50837"/>
    </source>
</evidence>
<feature type="domain" description="NACHT" evidence="2">
    <location>
        <begin position="215"/>
        <end position="356"/>
    </location>
</feature>
<evidence type="ECO:0000313" key="4">
    <source>
        <dbReference type="Proteomes" id="UP000777438"/>
    </source>
</evidence>
<dbReference type="EMBL" id="JAGPYM010000027">
    <property type="protein sequence ID" value="KAH6880034.1"/>
    <property type="molecule type" value="Genomic_DNA"/>
</dbReference>
<dbReference type="PROSITE" id="PS50837">
    <property type="entry name" value="NACHT"/>
    <property type="match status" value="1"/>
</dbReference>
<accession>A0A9P9AK01</accession>
<dbReference type="OrthoDB" id="194358at2759"/>
<dbReference type="Gene3D" id="3.40.50.300">
    <property type="entry name" value="P-loop containing nucleotide triphosphate hydrolases"/>
    <property type="match status" value="1"/>
</dbReference>
<evidence type="ECO:0000313" key="3">
    <source>
        <dbReference type="EMBL" id="KAH6880034.1"/>
    </source>
</evidence>
<dbReference type="InterPro" id="IPR056884">
    <property type="entry name" value="NPHP3-like_N"/>
</dbReference>
<proteinExistence type="predicted"/>
<keyword evidence="1" id="KW-0677">Repeat</keyword>
<dbReference type="InterPro" id="IPR007111">
    <property type="entry name" value="NACHT_NTPase"/>
</dbReference>
<dbReference type="SUPFAM" id="SSF52540">
    <property type="entry name" value="P-loop containing nucleoside triphosphate hydrolases"/>
    <property type="match status" value="1"/>
</dbReference>
<dbReference type="Proteomes" id="UP000777438">
    <property type="component" value="Unassembled WGS sequence"/>
</dbReference>
<protein>
    <recommendedName>
        <fullName evidence="2">NACHT domain-containing protein</fullName>
    </recommendedName>
</protein>
<dbReference type="PANTHER" id="PTHR10039:SF16">
    <property type="entry name" value="GPI INOSITOL-DEACYLASE"/>
    <property type="match status" value="1"/>
</dbReference>
<dbReference type="InterPro" id="IPR027417">
    <property type="entry name" value="P-loop_NTPase"/>
</dbReference>